<evidence type="ECO:0000256" key="2">
    <source>
        <dbReference type="ARBA" id="ARBA00022801"/>
    </source>
</evidence>
<dbReference type="Proteomes" id="UP001064489">
    <property type="component" value="Chromosome 8"/>
</dbReference>
<gene>
    <name evidence="3" type="ORF">LWI28_010236</name>
</gene>
<dbReference type="Gene3D" id="3.60.21.10">
    <property type="match status" value="1"/>
</dbReference>
<dbReference type="InterPro" id="IPR051558">
    <property type="entry name" value="Metallophosphoesterase_PAP"/>
</dbReference>
<name>A0AAD5NQ02_ACENE</name>
<dbReference type="EMBL" id="JAJSOW010000103">
    <property type="protein sequence ID" value="KAI9174005.1"/>
    <property type="molecule type" value="Genomic_DNA"/>
</dbReference>
<evidence type="ECO:0000313" key="3">
    <source>
        <dbReference type="EMBL" id="KAI9174005.1"/>
    </source>
</evidence>
<sequence>MQRTYTIQGKCQQQKLLPSSSLHHDQFEAVQVAAQRLQVSASSRSFFLRLLCITISLKLFKLLLNGCRHKMRVAYDPAESRDDDALTDKHLLLRKAILPSIGLDPIQFLTSGGGSKAWRRVIDYDKLTKTETKFYYDGQDFMPVVVKQDQADIKFYNVFGQVLHTLNLSNHLRAAAYDSFAFATY</sequence>
<dbReference type="AlphaFoldDB" id="A0AAD5NQ02"/>
<reference evidence="3" key="2">
    <citation type="submission" date="2023-02" db="EMBL/GenBank/DDBJ databases">
        <authorList>
            <person name="Swenson N.G."/>
            <person name="Wegrzyn J.L."/>
            <person name="Mcevoy S.L."/>
        </authorList>
    </citation>
    <scope>NUCLEOTIDE SEQUENCE</scope>
    <source>
        <strain evidence="3">91603</strain>
        <tissue evidence="3">Leaf</tissue>
    </source>
</reference>
<dbReference type="InterPro" id="IPR029052">
    <property type="entry name" value="Metallo-depent_PP-like"/>
</dbReference>
<keyword evidence="4" id="KW-1185">Reference proteome</keyword>
<organism evidence="3 4">
    <name type="scientific">Acer negundo</name>
    <name type="common">Box elder</name>
    <dbReference type="NCBI Taxonomy" id="4023"/>
    <lineage>
        <taxon>Eukaryota</taxon>
        <taxon>Viridiplantae</taxon>
        <taxon>Streptophyta</taxon>
        <taxon>Embryophyta</taxon>
        <taxon>Tracheophyta</taxon>
        <taxon>Spermatophyta</taxon>
        <taxon>Magnoliopsida</taxon>
        <taxon>eudicotyledons</taxon>
        <taxon>Gunneridae</taxon>
        <taxon>Pentapetalae</taxon>
        <taxon>rosids</taxon>
        <taxon>malvids</taxon>
        <taxon>Sapindales</taxon>
        <taxon>Sapindaceae</taxon>
        <taxon>Hippocastanoideae</taxon>
        <taxon>Acereae</taxon>
        <taxon>Acer</taxon>
    </lineage>
</organism>
<protein>
    <submittedName>
        <fullName evidence="3">Uncharacterized protein</fullName>
    </submittedName>
</protein>
<evidence type="ECO:0000313" key="4">
    <source>
        <dbReference type="Proteomes" id="UP001064489"/>
    </source>
</evidence>
<comment type="caution">
    <text evidence="3">The sequence shown here is derived from an EMBL/GenBank/DDBJ whole genome shotgun (WGS) entry which is preliminary data.</text>
</comment>
<dbReference type="PANTHER" id="PTHR10161:SF36">
    <property type="entry name" value="PURPLE ACID PHOSPHATASE 3"/>
    <property type="match status" value="1"/>
</dbReference>
<dbReference type="PANTHER" id="PTHR10161">
    <property type="entry name" value="TARTRATE-RESISTANT ACID PHOSPHATASE TYPE 5"/>
    <property type="match status" value="1"/>
</dbReference>
<reference evidence="3" key="1">
    <citation type="journal article" date="2022" name="Plant J.">
        <title>Strategies of tolerance reflected in two North American maple genomes.</title>
        <authorList>
            <person name="McEvoy S.L."/>
            <person name="Sezen U.U."/>
            <person name="Trouern-Trend A."/>
            <person name="McMahon S.M."/>
            <person name="Schaberg P.G."/>
            <person name="Yang J."/>
            <person name="Wegrzyn J.L."/>
            <person name="Swenson N.G."/>
        </authorList>
    </citation>
    <scope>NUCLEOTIDE SEQUENCE</scope>
    <source>
        <strain evidence="3">91603</strain>
    </source>
</reference>
<proteinExistence type="predicted"/>
<accession>A0AAD5NQ02</accession>
<keyword evidence="1" id="KW-0732">Signal</keyword>
<dbReference type="GO" id="GO:0016787">
    <property type="term" value="F:hydrolase activity"/>
    <property type="evidence" value="ECO:0007669"/>
    <property type="project" value="UniProtKB-KW"/>
</dbReference>
<evidence type="ECO:0000256" key="1">
    <source>
        <dbReference type="ARBA" id="ARBA00022729"/>
    </source>
</evidence>
<keyword evidence="2" id="KW-0378">Hydrolase</keyword>